<gene>
    <name evidence="2" type="ORF">CLV98_10615</name>
</gene>
<dbReference type="InterPro" id="IPR051531">
    <property type="entry name" value="N-acetyltransferase"/>
</dbReference>
<protein>
    <submittedName>
        <fullName evidence="2">RimJ/RimL family protein N-acetyltransferase</fullName>
    </submittedName>
</protein>
<accession>A0A316AIE5</accession>
<dbReference type="SUPFAM" id="SSF55729">
    <property type="entry name" value="Acyl-CoA N-acyltransferases (Nat)"/>
    <property type="match status" value="1"/>
</dbReference>
<dbReference type="GO" id="GO:0016747">
    <property type="term" value="F:acyltransferase activity, transferring groups other than amino-acyl groups"/>
    <property type="evidence" value="ECO:0007669"/>
    <property type="project" value="InterPro"/>
</dbReference>
<dbReference type="EMBL" id="QGDT01000006">
    <property type="protein sequence ID" value="PWJ57545.1"/>
    <property type="molecule type" value="Genomic_DNA"/>
</dbReference>
<dbReference type="AlphaFoldDB" id="A0A316AIE5"/>
<evidence type="ECO:0000313" key="2">
    <source>
        <dbReference type="EMBL" id="PWJ57545.1"/>
    </source>
</evidence>
<name>A0A316AIE5_9BACT</name>
<comment type="caution">
    <text evidence="2">The sequence shown here is derived from an EMBL/GenBank/DDBJ whole genome shotgun (WGS) entry which is preliminary data.</text>
</comment>
<dbReference type="PANTHER" id="PTHR43792:SF13">
    <property type="entry name" value="ACETYLTRANSFERASE"/>
    <property type="match status" value="1"/>
</dbReference>
<dbReference type="RefSeq" id="WP_109674713.1">
    <property type="nucleotide sequence ID" value="NZ_QGDT01000006.1"/>
</dbReference>
<dbReference type="Pfam" id="PF13302">
    <property type="entry name" value="Acetyltransf_3"/>
    <property type="match status" value="1"/>
</dbReference>
<feature type="domain" description="N-acetyltransferase" evidence="1">
    <location>
        <begin position="26"/>
        <end position="168"/>
    </location>
</feature>
<dbReference type="Proteomes" id="UP000245880">
    <property type="component" value="Unassembled WGS sequence"/>
</dbReference>
<dbReference type="PROSITE" id="PS51186">
    <property type="entry name" value="GNAT"/>
    <property type="match status" value="1"/>
</dbReference>
<evidence type="ECO:0000313" key="3">
    <source>
        <dbReference type="Proteomes" id="UP000245880"/>
    </source>
</evidence>
<keyword evidence="3" id="KW-1185">Reference proteome</keyword>
<organism evidence="2 3">
    <name type="scientific">Dyadobacter jejuensis</name>
    <dbReference type="NCBI Taxonomy" id="1082580"/>
    <lineage>
        <taxon>Bacteria</taxon>
        <taxon>Pseudomonadati</taxon>
        <taxon>Bacteroidota</taxon>
        <taxon>Cytophagia</taxon>
        <taxon>Cytophagales</taxon>
        <taxon>Spirosomataceae</taxon>
        <taxon>Dyadobacter</taxon>
    </lineage>
</organism>
<sequence>MIETPRLRLVPCDDTLFDAIKMGNNVLGRVMGLNVPKKWTEFRDTFAPSYERWKQHPPLREWWVYLTIHKERNQLIGSCGYKGEPDSSGIVEIGYEIMPDMRAQGLATETAKGLVEHAFASNGVHKVIAHTMSEENASTQLLQNLGFVYTSDVQDSDEGALWLWELARKTWKEGQNK</sequence>
<dbReference type="InterPro" id="IPR016181">
    <property type="entry name" value="Acyl_CoA_acyltransferase"/>
</dbReference>
<dbReference type="Gene3D" id="3.40.630.30">
    <property type="match status" value="1"/>
</dbReference>
<proteinExistence type="predicted"/>
<dbReference type="InterPro" id="IPR000182">
    <property type="entry name" value="GNAT_dom"/>
</dbReference>
<keyword evidence="2" id="KW-0808">Transferase</keyword>
<evidence type="ECO:0000259" key="1">
    <source>
        <dbReference type="PROSITE" id="PS51186"/>
    </source>
</evidence>
<reference evidence="2 3" key="1">
    <citation type="submission" date="2018-03" db="EMBL/GenBank/DDBJ databases">
        <title>Genomic Encyclopedia of Archaeal and Bacterial Type Strains, Phase II (KMG-II): from individual species to whole genera.</title>
        <authorList>
            <person name="Goeker M."/>
        </authorList>
    </citation>
    <scope>NUCLEOTIDE SEQUENCE [LARGE SCALE GENOMIC DNA]</scope>
    <source>
        <strain evidence="2 3">DSM 100346</strain>
    </source>
</reference>
<dbReference type="OrthoDB" id="9811523at2"/>
<dbReference type="PANTHER" id="PTHR43792">
    <property type="entry name" value="GNAT FAMILY, PUTATIVE (AFU_ORTHOLOGUE AFUA_3G00765)-RELATED-RELATED"/>
    <property type="match status" value="1"/>
</dbReference>